<dbReference type="EMBL" id="APWK03000065">
    <property type="protein sequence ID" value="PHH52533.1"/>
    <property type="molecule type" value="Genomic_DNA"/>
</dbReference>
<evidence type="ECO:0000256" key="1">
    <source>
        <dbReference type="SAM" id="MobiDB-lite"/>
    </source>
</evidence>
<organism evidence="2 3">
    <name type="scientific">Ceratocystis fimbriata CBS 114723</name>
    <dbReference type="NCBI Taxonomy" id="1035309"/>
    <lineage>
        <taxon>Eukaryota</taxon>
        <taxon>Fungi</taxon>
        <taxon>Dikarya</taxon>
        <taxon>Ascomycota</taxon>
        <taxon>Pezizomycotina</taxon>
        <taxon>Sordariomycetes</taxon>
        <taxon>Hypocreomycetidae</taxon>
        <taxon>Microascales</taxon>
        <taxon>Ceratocystidaceae</taxon>
        <taxon>Ceratocystis</taxon>
    </lineage>
</organism>
<reference evidence="2 3" key="2">
    <citation type="journal article" date="2013" name="IMA Fungus">
        <title>IMA Genome-F 1: Ceratocystis fimbriata: Draft nuclear genome sequence for the plant pathogen, Ceratocystis fimbriata.</title>
        <authorList>
            <person name="Wilken P.M."/>
            <person name="Steenkamp E.T."/>
            <person name="Wingfield M.J."/>
            <person name="de Beer Z.W."/>
            <person name="Wingfield B.D."/>
        </authorList>
    </citation>
    <scope>NUCLEOTIDE SEQUENCE [LARGE SCALE GENOMIC DNA]</scope>
    <source>
        <strain evidence="2 3">CBS 114723</strain>
    </source>
</reference>
<name>A0A2C5X3C2_9PEZI</name>
<sequence>MNLQMSTETQQASYDTPADRHGDVFSVPSHLKLASPQCQPGYINGELTKPQNLRQYLGQIGPLHSQLHCRPPPHLGLGQAWTDGTNNRANFSSATATGQTPSYNRFYPLRLQQWSDFPECHKSVFSSLQEQLGNQAVFPSQDTVQASELQMKKVMSTQYLGAEWLCNHIMASTYFHYAVEKPSAEILAQYLAATGDKKKVFFEDILLGVEAQVSPVSASSDQGYETISSSDTEDTSEMSSLNPLLRATQPDRVVVTQDTPLSNCTAPKPEPEPYRLVIGQHKPPRAADLQSNPVLPEDCLVRMAIASRTSMARKDEESNPVLPEDCLVRMAIASRTSMARKDEESKDFGCLPSSSATESLLHACPEMAENQVFFASDLAEAYHYMITSGLEYGYLVTGHAIAFLRIPLTAPTTLLYYTSTFHVEGPNNSPLSSSFSQHLDSVVPPSALRNVGRQGGDDALAELAVSQLCSLFILASTSPKRPFSWVAGALRKLSKFPELPDDGQQKDTLSCPAQNCDEDRRPTDHALPPHGEESNHGDPTSLPYCTQKCLLGLMRGLPLDGKCPNYLLHKDTPLAEAIRPANASGTSYEPRKAGEHHPITGARVSELVREQIGVDPEASCTLLYSQGLYGAVGCLLRLSVKGYGYTFVAKGVESMNSGHLQHETYIYKYLHRHQGILIPVHLGLVELRSPYPFMAKFTSLSHFMLMSYAGKSLNYGSSMDALSRKLGRDLVQEIDDTYDQLFDWGLDDQDNVCNAAWCEETQRIMKIDFDHCILHADVYMAKSRAEATEYRLGSSAARKRAMIMMNDDNDDNDLEIEGGMRRPRPGLGPALKRAKHAGSL</sequence>
<keyword evidence="3" id="KW-1185">Reference proteome</keyword>
<accession>A0A2C5X3C2</accession>
<protein>
    <submittedName>
        <fullName evidence="2">Uncharacterized protein</fullName>
    </submittedName>
</protein>
<feature type="region of interest" description="Disordered" evidence="1">
    <location>
        <begin position="497"/>
        <end position="539"/>
    </location>
</feature>
<evidence type="ECO:0000313" key="2">
    <source>
        <dbReference type="EMBL" id="PHH52533.1"/>
    </source>
</evidence>
<feature type="compositionally biased region" description="Polar residues" evidence="1">
    <location>
        <begin position="1"/>
        <end position="14"/>
    </location>
</feature>
<gene>
    <name evidence="2" type="ORF">CFIMG_003074RA</name>
</gene>
<feature type="region of interest" description="Disordered" evidence="1">
    <location>
        <begin position="220"/>
        <end position="240"/>
    </location>
</feature>
<dbReference type="OrthoDB" id="5245051at2759"/>
<proteinExistence type="predicted"/>
<evidence type="ECO:0000313" key="3">
    <source>
        <dbReference type="Proteomes" id="UP000222788"/>
    </source>
</evidence>
<feature type="region of interest" description="Disordered" evidence="1">
    <location>
        <begin position="1"/>
        <end position="20"/>
    </location>
</feature>
<comment type="caution">
    <text evidence="2">The sequence shown here is derived from an EMBL/GenBank/DDBJ whole genome shotgun (WGS) entry which is preliminary data.</text>
</comment>
<dbReference type="STRING" id="1035309.A0A2C5X3C2"/>
<dbReference type="AlphaFoldDB" id="A0A2C5X3C2"/>
<dbReference type="Proteomes" id="UP000222788">
    <property type="component" value="Unassembled WGS sequence"/>
</dbReference>
<feature type="region of interest" description="Disordered" evidence="1">
    <location>
        <begin position="820"/>
        <end position="840"/>
    </location>
</feature>
<reference evidence="2 3" key="1">
    <citation type="journal article" date="2013" name="Fungal Biol.">
        <title>Analysis of microsatellite markers in the genome of the plant pathogen Ceratocystis fimbriata.</title>
        <authorList>
            <person name="Simpson M.C."/>
            <person name="Wilken P.M."/>
            <person name="Coetzee M.P."/>
            <person name="Wingfield M.J."/>
            <person name="Wingfield B.D."/>
        </authorList>
    </citation>
    <scope>NUCLEOTIDE SEQUENCE [LARGE SCALE GENOMIC DNA]</scope>
    <source>
        <strain evidence="2 3">CBS 114723</strain>
    </source>
</reference>